<reference evidence="3" key="1">
    <citation type="submission" date="2018-07" db="EMBL/GenBank/DDBJ databases">
        <authorList>
            <person name="Liu B.-T."/>
            <person name="Du Z."/>
        </authorList>
    </citation>
    <scope>NUCLEOTIDE SEQUENCE [LARGE SCALE GENOMIC DNA]</scope>
    <source>
        <strain evidence="3">XYN52</strain>
    </source>
</reference>
<accession>A0A369W5H3</accession>
<dbReference type="CDD" id="cd00198">
    <property type="entry name" value="vWFA"/>
    <property type="match status" value="1"/>
</dbReference>
<dbReference type="InterPro" id="IPR036465">
    <property type="entry name" value="vWFA_dom_sf"/>
</dbReference>
<dbReference type="SUPFAM" id="SSF53300">
    <property type="entry name" value="vWA-like"/>
    <property type="match status" value="1"/>
</dbReference>
<dbReference type="Pfam" id="PF01882">
    <property type="entry name" value="DUF58"/>
    <property type="match status" value="1"/>
</dbReference>
<sequence length="291" mass="31640">MAVPDPALLEHLATSRFLTGAEASVGSGERRSAFLGAGLEFAAHRDYREGDDTRHLDARLLARLGEPYVRQYAIERQLPIAIVVDASGSMRHGTPDKFATALALAQVFAFIGLAGGDRVEIGLFADGQLHWSPRLSGANQAEWAFGWLAGQDAKGSTPFSAALRLAAAHVPRRSQLVLISDWWDEDAEAALTLLGAGGHRILAVNIHAPDEIDPAPAGEGRMRLREIESGEEIEMAIDQDAVAAYRRLLSTWSDSLRKACLHWQGLYFHISSAVNVEHFFLRDLRAAGVIS</sequence>
<dbReference type="OrthoDB" id="9776116at2"/>
<dbReference type="Proteomes" id="UP000253759">
    <property type="component" value="Unassembled WGS sequence"/>
</dbReference>
<organism evidence="2 3">
    <name type="scientific">Pelagibacterium lacus</name>
    <dbReference type="NCBI Taxonomy" id="2282655"/>
    <lineage>
        <taxon>Bacteria</taxon>
        <taxon>Pseudomonadati</taxon>
        <taxon>Pseudomonadota</taxon>
        <taxon>Alphaproteobacteria</taxon>
        <taxon>Hyphomicrobiales</taxon>
        <taxon>Devosiaceae</taxon>
        <taxon>Pelagibacterium</taxon>
    </lineage>
</organism>
<dbReference type="InterPro" id="IPR002035">
    <property type="entry name" value="VWF_A"/>
</dbReference>
<comment type="caution">
    <text evidence="2">The sequence shown here is derived from an EMBL/GenBank/DDBJ whole genome shotgun (WGS) entry which is preliminary data.</text>
</comment>
<proteinExistence type="predicted"/>
<evidence type="ECO:0000313" key="3">
    <source>
        <dbReference type="Proteomes" id="UP000253759"/>
    </source>
</evidence>
<dbReference type="EMBL" id="QQNH01000003">
    <property type="protein sequence ID" value="RDE09924.1"/>
    <property type="molecule type" value="Genomic_DNA"/>
</dbReference>
<protein>
    <submittedName>
        <fullName evidence="2">DUF58 domain-containing protein</fullName>
    </submittedName>
</protein>
<evidence type="ECO:0000259" key="1">
    <source>
        <dbReference type="SMART" id="SM00327"/>
    </source>
</evidence>
<dbReference type="PANTHER" id="PTHR33608:SF7">
    <property type="entry name" value="DUF58 DOMAIN-CONTAINING PROTEIN"/>
    <property type="match status" value="1"/>
</dbReference>
<dbReference type="RefSeq" id="WP_114644691.1">
    <property type="nucleotide sequence ID" value="NZ_QQNH01000003.1"/>
</dbReference>
<feature type="domain" description="VWFA" evidence="1">
    <location>
        <begin position="77"/>
        <end position="250"/>
    </location>
</feature>
<dbReference type="Gene3D" id="3.40.50.410">
    <property type="entry name" value="von Willebrand factor, type A domain"/>
    <property type="match status" value="1"/>
</dbReference>
<evidence type="ECO:0000313" key="2">
    <source>
        <dbReference type="EMBL" id="RDE09924.1"/>
    </source>
</evidence>
<dbReference type="InterPro" id="IPR002881">
    <property type="entry name" value="DUF58"/>
</dbReference>
<gene>
    <name evidence="2" type="ORF">DVH29_03045</name>
</gene>
<dbReference type="AlphaFoldDB" id="A0A369W5H3"/>
<name>A0A369W5H3_9HYPH</name>
<dbReference type="SMART" id="SM00327">
    <property type="entry name" value="VWA"/>
    <property type="match status" value="1"/>
</dbReference>
<dbReference type="PANTHER" id="PTHR33608">
    <property type="entry name" value="BLL2464 PROTEIN"/>
    <property type="match status" value="1"/>
</dbReference>
<keyword evidence="3" id="KW-1185">Reference proteome</keyword>